<proteinExistence type="predicted"/>
<sequence>MSATGSRPLDADLRDSLQLRAMRAAPPGQAMKGERRRVFCSALEQSEQLLNAASQTPADVRPMLVFYGIAQGVRALFACAPSIADRDFRTKGHGLRERNLRGSLRSMSVEATGTGMFAALCHLCDFTEFQAPVTFEQLWAVNPHLFQRRLAGSDQPPAVTAGCILDHSINSEMAVMTLGFLGSDVGDRLPTQGDVADYVRSNYGPYPFEVLPLEDRSKFLFKHSRETWVDLAVTVPREQHTAAVAHLEARQARIGYNTWILPQIGGVLPKPNALVLWWALFFSLSIRARYEPEGWTKDLDVDSSPLAVQLQDVLEDAPSRCHALLLEAIHEVCSSAGEH</sequence>
<evidence type="ECO:0000313" key="1">
    <source>
        <dbReference type="EMBL" id="SDE09292.1"/>
    </source>
</evidence>
<protein>
    <submittedName>
        <fullName evidence="1">YaaC-like Protein</fullName>
    </submittedName>
</protein>
<dbReference type="EMBL" id="LT629688">
    <property type="protein sequence ID" value="SDE09292.1"/>
    <property type="molecule type" value="Genomic_DNA"/>
</dbReference>
<dbReference type="InterPro" id="IPR026988">
    <property type="entry name" value="YaaC-like"/>
</dbReference>
<reference evidence="1 2" key="1">
    <citation type="submission" date="2016-10" db="EMBL/GenBank/DDBJ databases">
        <authorList>
            <person name="de Groot N.N."/>
        </authorList>
    </citation>
    <scope>NUCLEOTIDE SEQUENCE [LARGE SCALE GENOMIC DNA]</scope>
    <source>
        <strain evidence="1 2">MON 2.2</strain>
    </source>
</reference>
<name>A0A1G7A3C2_9ACTN</name>
<gene>
    <name evidence="1" type="ORF">SAMN04489747_2491</name>
</gene>
<accession>A0A1G7A3C2</accession>
<evidence type="ECO:0000313" key="2">
    <source>
        <dbReference type="Proteomes" id="UP000198546"/>
    </source>
</evidence>
<dbReference type="Pfam" id="PF14175">
    <property type="entry name" value="YaaC"/>
    <property type="match status" value="1"/>
</dbReference>
<dbReference type="AlphaFoldDB" id="A0A1G7A3C2"/>
<organism evidence="1 2">
    <name type="scientific">Auraticoccus monumenti</name>
    <dbReference type="NCBI Taxonomy" id="675864"/>
    <lineage>
        <taxon>Bacteria</taxon>
        <taxon>Bacillati</taxon>
        <taxon>Actinomycetota</taxon>
        <taxon>Actinomycetes</taxon>
        <taxon>Propionibacteriales</taxon>
        <taxon>Propionibacteriaceae</taxon>
        <taxon>Auraticoccus</taxon>
    </lineage>
</organism>
<keyword evidence="2" id="KW-1185">Reference proteome</keyword>
<dbReference type="Proteomes" id="UP000198546">
    <property type="component" value="Chromosome i"/>
</dbReference>